<comment type="caution">
    <text evidence="3">The sequence shown here is derived from an EMBL/GenBank/DDBJ whole genome shotgun (WGS) entry which is preliminary data.</text>
</comment>
<keyword evidence="1" id="KW-0175">Coiled coil</keyword>
<feature type="transmembrane region" description="Helical" evidence="2">
    <location>
        <begin position="238"/>
        <end position="259"/>
    </location>
</feature>
<evidence type="ECO:0000313" key="3">
    <source>
        <dbReference type="EMBL" id="GEU27857.1"/>
    </source>
</evidence>
<keyword evidence="2" id="KW-1133">Transmembrane helix</keyword>
<keyword evidence="2" id="KW-0812">Transmembrane</keyword>
<name>A0A640NQ46_BACAN</name>
<evidence type="ECO:0000256" key="1">
    <source>
        <dbReference type="SAM" id="Coils"/>
    </source>
</evidence>
<organism evidence="3">
    <name type="scientific">Bacillus anthracis</name>
    <name type="common">anthrax bacterium</name>
    <dbReference type="NCBI Taxonomy" id="1392"/>
    <lineage>
        <taxon>Bacteria</taxon>
        <taxon>Bacillati</taxon>
        <taxon>Bacillota</taxon>
        <taxon>Bacilli</taxon>
        <taxon>Bacillales</taxon>
        <taxon>Bacillaceae</taxon>
        <taxon>Bacillus</taxon>
        <taxon>Bacillus cereus group</taxon>
    </lineage>
</organism>
<sequence>MEASVKEIIIDIFFEEENLSSSDTKQDNFQYIGETIVQNFSEDGQLYEFPYARVAKHVYESTELTEEENEVLLENLDSLKKYCAEKHKYIIESFYHKFINHYRLSKVQKDFMMRVSKEAKSIADDASDQWKKTGEAVESLTSQANTLKDIVEKTGNMSQENKSSQKEIEKQLALLQADIDKADEQLDKIENIKGSIYTEFIAILGIFSALIFGLFGGFQGLSEAVVKLSDSWSIGRVLIIGSGIMMSLSLLIFGLLQWVARLTGRKLTSCNCYEKGTECKHSVFLRHRTLFSLVFSFIFIFILGEYIEIFESNFNVEEINGFVKASLLYGIPAILVFVIGVVMYLIFRNKKEK</sequence>
<keyword evidence="2" id="KW-0472">Membrane</keyword>
<feature type="transmembrane region" description="Helical" evidence="2">
    <location>
        <begin position="327"/>
        <end position="347"/>
    </location>
</feature>
<dbReference type="AlphaFoldDB" id="A0A640NQ46"/>
<feature type="transmembrane region" description="Helical" evidence="2">
    <location>
        <begin position="196"/>
        <end position="218"/>
    </location>
</feature>
<reference evidence="3" key="2">
    <citation type="submission" date="2019-12" db="EMBL/GenBank/DDBJ databases">
        <authorList>
            <person name="Hoang T.H.H."/>
            <person name="Okutani A."/>
        </authorList>
    </citation>
    <scope>NUCLEOTIDE SEQUENCE</scope>
    <source>
        <strain evidence="3">QuyetLC</strain>
    </source>
</reference>
<evidence type="ECO:0000256" key="2">
    <source>
        <dbReference type="SAM" id="Phobius"/>
    </source>
</evidence>
<protein>
    <submittedName>
        <fullName evidence="3">Uncharacterized protein</fullName>
    </submittedName>
</protein>
<reference evidence="3" key="1">
    <citation type="submission" date="2019-12" db="EMBL/GenBank/DDBJ databases">
        <title>Epidemiological and comparative genomic analysis of Bacillus anthracis isolated from northern Vietnam.</title>
        <authorList>
            <person name="Hoang T.T.H."/>
            <person name="Dang D.A."/>
            <person name="Pham M.H."/>
            <person name="Luong M.H."/>
            <person name="Tran N.D."/>
            <person name="Nguyen T.H."/>
            <person name="Nguyen T.T."/>
            <person name="Inoue S."/>
            <person name="Morikawa S."/>
            <person name="Okutani A."/>
        </authorList>
    </citation>
    <scope>NUCLEOTIDE SEQUENCE</scope>
    <source>
        <strain evidence="3">QuyetLC</strain>
    </source>
</reference>
<dbReference type="EMBL" id="BLEY01000021">
    <property type="protein sequence ID" value="GEU27857.1"/>
    <property type="molecule type" value="Genomic_DNA"/>
</dbReference>
<feature type="coiled-coil region" evidence="1">
    <location>
        <begin position="165"/>
        <end position="192"/>
    </location>
</feature>
<proteinExistence type="predicted"/>
<gene>
    <name evidence="3" type="ORF">QuyetLC_22240</name>
</gene>
<accession>A0A640NQ46</accession>
<feature type="transmembrane region" description="Helical" evidence="2">
    <location>
        <begin position="290"/>
        <end position="307"/>
    </location>
</feature>